<evidence type="ECO:0000313" key="2">
    <source>
        <dbReference type="Proteomes" id="UP001144471"/>
    </source>
</evidence>
<dbReference type="Proteomes" id="UP001144471">
    <property type="component" value="Unassembled WGS sequence"/>
</dbReference>
<reference evidence="1" key="1">
    <citation type="submission" date="2022-12" db="EMBL/GenBank/DDBJ databases">
        <title>Reference genome sequencing for broad-spectrum identification of bacterial and archaeal isolates by mass spectrometry.</title>
        <authorList>
            <person name="Sekiguchi Y."/>
            <person name="Tourlousse D.M."/>
        </authorList>
    </citation>
    <scope>NUCLEOTIDE SEQUENCE</scope>
    <source>
        <strain evidence="1">10succ1</strain>
    </source>
</reference>
<keyword evidence="2" id="KW-1185">Reference proteome</keyword>
<accession>A0A9W6GMF3</accession>
<dbReference type="EMBL" id="BSDY01000024">
    <property type="protein sequence ID" value="GLI57774.1"/>
    <property type="molecule type" value="Genomic_DNA"/>
</dbReference>
<dbReference type="RefSeq" id="WP_281837450.1">
    <property type="nucleotide sequence ID" value="NZ_BSDY01000024.1"/>
</dbReference>
<organism evidence="1 2">
    <name type="scientific">Propionigenium maris DSM 9537</name>
    <dbReference type="NCBI Taxonomy" id="1123000"/>
    <lineage>
        <taxon>Bacteria</taxon>
        <taxon>Fusobacteriati</taxon>
        <taxon>Fusobacteriota</taxon>
        <taxon>Fusobacteriia</taxon>
        <taxon>Fusobacteriales</taxon>
        <taxon>Fusobacteriaceae</taxon>
        <taxon>Propionigenium</taxon>
    </lineage>
</organism>
<protein>
    <submittedName>
        <fullName evidence="1">Uncharacterized protein</fullName>
    </submittedName>
</protein>
<name>A0A9W6GMF3_9FUSO</name>
<evidence type="ECO:0000313" key="1">
    <source>
        <dbReference type="EMBL" id="GLI57774.1"/>
    </source>
</evidence>
<proteinExistence type="predicted"/>
<sequence>MKNLKKQVRKGKVTEEVLGNVIFSFNRGAKKERGSREDLYRMKTELLREFFFPKEIHLLNGKEYLYYEVGRYKFHIPHASLDYSYKGLEVFLMDRANPPKRRRMSCLPLEFCLYLYNNKNHLSLAN</sequence>
<comment type="caution">
    <text evidence="1">The sequence shown here is derived from an EMBL/GenBank/DDBJ whole genome shotgun (WGS) entry which is preliminary data.</text>
</comment>
<dbReference type="AlphaFoldDB" id="A0A9W6GMF3"/>
<gene>
    <name evidence="1" type="ORF">PM10SUCC1_32880</name>
</gene>